<comment type="caution">
    <text evidence="1">The sequence shown here is derived from an EMBL/GenBank/DDBJ whole genome shotgun (WGS) entry which is preliminary data.</text>
</comment>
<dbReference type="AlphaFoldDB" id="G4TX12"/>
<evidence type="ECO:0000313" key="1">
    <source>
        <dbReference type="EMBL" id="CCA75855.1"/>
    </source>
</evidence>
<gene>
    <name evidence="1" type="ORF">PIIN_09850</name>
</gene>
<reference evidence="1 2" key="1">
    <citation type="journal article" date="2011" name="PLoS Pathog.">
        <title>Endophytic Life Strategies Decoded by Genome and Transcriptome Analyses of the Mutualistic Root Symbiont Piriformospora indica.</title>
        <authorList>
            <person name="Zuccaro A."/>
            <person name="Lahrmann U."/>
            <person name="Guldener U."/>
            <person name="Langen G."/>
            <person name="Pfiffi S."/>
            <person name="Biedenkopf D."/>
            <person name="Wong P."/>
            <person name="Samans B."/>
            <person name="Grimm C."/>
            <person name="Basiewicz M."/>
            <person name="Murat C."/>
            <person name="Martin F."/>
            <person name="Kogel K.H."/>
        </authorList>
    </citation>
    <scope>NUCLEOTIDE SEQUENCE [LARGE SCALE GENOMIC DNA]</scope>
    <source>
        <strain evidence="1 2">DSM 11827</strain>
    </source>
</reference>
<name>G4TX12_SERID</name>
<protein>
    <submittedName>
        <fullName evidence="1">Uncharacterized protein</fullName>
    </submittedName>
</protein>
<sequence>MASERDLGVESDDENPTIFVEFLPKAPVTLELVSRKGSDEMMFHIGSKPSDKSDYWLVWSRRDVNVKRSETFGARLDLKVVACIDNRKKSHFCWSRAPSMGIGGRGKRQGMLTNLLETGVMVHILVYEDGILLFNSSKGSRNKLISSRCKAWAAIGGVMCSIDTLLATADGCREGV</sequence>
<proteinExistence type="predicted"/>
<evidence type="ECO:0000313" key="2">
    <source>
        <dbReference type="Proteomes" id="UP000007148"/>
    </source>
</evidence>
<accession>G4TX12</accession>
<dbReference type="EMBL" id="CAFZ01000536">
    <property type="protein sequence ID" value="CCA75855.1"/>
    <property type="molecule type" value="Genomic_DNA"/>
</dbReference>
<dbReference type="InParanoid" id="G4TX12"/>
<organism evidence="1 2">
    <name type="scientific">Serendipita indica (strain DSM 11827)</name>
    <name type="common">Root endophyte fungus</name>
    <name type="synonym">Piriformospora indica</name>
    <dbReference type="NCBI Taxonomy" id="1109443"/>
    <lineage>
        <taxon>Eukaryota</taxon>
        <taxon>Fungi</taxon>
        <taxon>Dikarya</taxon>
        <taxon>Basidiomycota</taxon>
        <taxon>Agaricomycotina</taxon>
        <taxon>Agaricomycetes</taxon>
        <taxon>Sebacinales</taxon>
        <taxon>Serendipitaceae</taxon>
        <taxon>Serendipita</taxon>
    </lineage>
</organism>
<dbReference type="HOGENOM" id="CLU_1525757_0_0_1"/>
<keyword evidence="2" id="KW-1185">Reference proteome</keyword>
<dbReference type="Proteomes" id="UP000007148">
    <property type="component" value="Unassembled WGS sequence"/>
</dbReference>